<evidence type="ECO:0000313" key="3">
    <source>
        <dbReference type="Proteomes" id="UP000050465"/>
    </source>
</evidence>
<feature type="domain" description="FHA" evidence="1">
    <location>
        <begin position="481"/>
        <end position="535"/>
    </location>
</feature>
<protein>
    <submittedName>
        <fullName evidence="2">CHAT domain/FHA domain</fullName>
    </submittedName>
</protein>
<evidence type="ECO:0000313" key="2">
    <source>
        <dbReference type="EMBL" id="KPQ34619.1"/>
    </source>
</evidence>
<proteinExistence type="predicted"/>
<name>A0A0P8BLM2_9CYAN</name>
<dbReference type="EMBL" id="LJZR01000018">
    <property type="protein sequence ID" value="KPQ34619.1"/>
    <property type="molecule type" value="Genomic_DNA"/>
</dbReference>
<gene>
    <name evidence="2" type="ORF">HLUCCA11_13985</name>
</gene>
<dbReference type="InterPro" id="IPR008984">
    <property type="entry name" value="SMAD_FHA_dom_sf"/>
</dbReference>
<evidence type="ECO:0000259" key="1">
    <source>
        <dbReference type="PROSITE" id="PS50006"/>
    </source>
</evidence>
<organism evidence="2 3">
    <name type="scientific">Phormidesmis priestleyi Ana</name>
    <dbReference type="NCBI Taxonomy" id="1666911"/>
    <lineage>
        <taxon>Bacteria</taxon>
        <taxon>Bacillati</taxon>
        <taxon>Cyanobacteriota</taxon>
        <taxon>Cyanophyceae</taxon>
        <taxon>Leptolyngbyales</taxon>
        <taxon>Leptolyngbyaceae</taxon>
        <taxon>Phormidesmis</taxon>
    </lineage>
</organism>
<dbReference type="STRING" id="1666911.HLUCCA11_13985"/>
<sequence length="575" mass="64627">MWELMADRESLCLWLAVDSLLIQRDRFAIWVLRAPHPSGHVHYDCAWSPDLANAWQGWQSIFSLRSLPQVPHIPSAYVPQFVLEEVAEMPDDPLTGQPASYSSRYMQHLGVCLWQWLFSGPIKSSFERSQGIAIGQDQPLRLRLEIRNPELIALPWEIMQSQPGSRALSLNRKILLSRTSSDVDELEITGLDRSLKILLVIGQDSPVSDSPVSDGLAAEEVVISSAEGSAESLLEIGKPEVGEPDAMLRLGEEAALLKKILEQGSDLSMRPTARRKVDVLLQPSAAEVSRTLERGDYNVFFYSGHGVPGPDGGLLFLSDATMSGTELAQVLTRAKIKLAVFNTCWGAQPERSQQWSLPRSSLAEVLLHHGLPAVVAMRDSIADEEAIDFIQVFAQTLAERKPVDEAVAIARQHLLTLYHFNQPAWTLPVLYMHPDYDGAILLREETTQININDDFVPRRPQALLRDLADPQKVWPVYSDVMRIGRKPEVNDLVIAEPWVSSNHAEIFHRRMTLGKPEQGLQTVYFLRDNSRYGTFYCQGDEWREVHRQEITLQSGTQIRFGSSSEGQLLEFVVEN</sequence>
<dbReference type="InterPro" id="IPR000253">
    <property type="entry name" value="FHA_dom"/>
</dbReference>
<dbReference type="Proteomes" id="UP000050465">
    <property type="component" value="Unassembled WGS sequence"/>
</dbReference>
<dbReference type="Gene3D" id="2.60.200.20">
    <property type="match status" value="1"/>
</dbReference>
<reference evidence="2 3" key="1">
    <citation type="submission" date="2015-09" db="EMBL/GenBank/DDBJ databases">
        <title>Identification and resolution of microdiversity through metagenomic sequencing of parallel consortia.</title>
        <authorList>
            <person name="Nelson W.C."/>
            <person name="Romine M.F."/>
            <person name="Lindemann S.R."/>
        </authorList>
    </citation>
    <scope>NUCLEOTIDE SEQUENCE [LARGE SCALE GENOMIC DNA]</scope>
    <source>
        <strain evidence="2">Ana</strain>
    </source>
</reference>
<dbReference type="Pfam" id="PF00498">
    <property type="entry name" value="FHA"/>
    <property type="match status" value="1"/>
</dbReference>
<dbReference type="AlphaFoldDB" id="A0A0P8BLM2"/>
<dbReference type="Pfam" id="PF12770">
    <property type="entry name" value="CHAT"/>
    <property type="match status" value="1"/>
</dbReference>
<dbReference type="PROSITE" id="PS50006">
    <property type="entry name" value="FHA_DOMAIN"/>
    <property type="match status" value="1"/>
</dbReference>
<accession>A0A0P8BLM2</accession>
<comment type="caution">
    <text evidence="2">The sequence shown here is derived from an EMBL/GenBank/DDBJ whole genome shotgun (WGS) entry which is preliminary data.</text>
</comment>
<dbReference type="InterPro" id="IPR024983">
    <property type="entry name" value="CHAT_dom"/>
</dbReference>
<dbReference type="SUPFAM" id="SSF49879">
    <property type="entry name" value="SMAD/FHA domain"/>
    <property type="match status" value="1"/>
</dbReference>